<evidence type="ECO:0000313" key="2">
    <source>
        <dbReference type="Proteomes" id="UP000799755"/>
    </source>
</evidence>
<gene>
    <name evidence="1" type="ORF">BDR25DRAFT_393390</name>
</gene>
<name>A0ACB6QW00_9PLEO</name>
<reference evidence="1" key="1">
    <citation type="journal article" date="2020" name="Stud. Mycol.">
        <title>101 Dothideomycetes genomes: a test case for predicting lifestyles and emergence of pathogens.</title>
        <authorList>
            <person name="Haridas S."/>
            <person name="Albert R."/>
            <person name="Binder M."/>
            <person name="Bloem J."/>
            <person name="Labutti K."/>
            <person name="Salamov A."/>
            <person name="Andreopoulos B."/>
            <person name="Baker S."/>
            <person name="Barry K."/>
            <person name="Bills G."/>
            <person name="Bluhm B."/>
            <person name="Cannon C."/>
            <person name="Castanera R."/>
            <person name="Culley D."/>
            <person name="Daum C."/>
            <person name="Ezra D."/>
            <person name="Gonzalez J."/>
            <person name="Henrissat B."/>
            <person name="Kuo A."/>
            <person name="Liang C."/>
            <person name="Lipzen A."/>
            <person name="Lutzoni F."/>
            <person name="Magnuson J."/>
            <person name="Mondo S."/>
            <person name="Nolan M."/>
            <person name="Ohm R."/>
            <person name="Pangilinan J."/>
            <person name="Park H.-J."/>
            <person name="Ramirez L."/>
            <person name="Alfaro M."/>
            <person name="Sun H."/>
            <person name="Tritt A."/>
            <person name="Yoshinaga Y."/>
            <person name="Zwiers L.-H."/>
            <person name="Turgeon B."/>
            <person name="Goodwin S."/>
            <person name="Spatafora J."/>
            <person name="Crous P."/>
            <person name="Grigoriev I."/>
        </authorList>
    </citation>
    <scope>NUCLEOTIDE SEQUENCE</scope>
    <source>
        <strain evidence="1">ATCC 200398</strain>
    </source>
</reference>
<proteinExistence type="predicted"/>
<organism evidence="1 2">
    <name type="scientific">Lindgomyces ingoldianus</name>
    <dbReference type="NCBI Taxonomy" id="673940"/>
    <lineage>
        <taxon>Eukaryota</taxon>
        <taxon>Fungi</taxon>
        <taxon>Dikarya</taxon>
        <taxon>Ascomycota</taxon>
        <taxon>Pezizomycotina</taxon>
        <taxon>Dothideomycetes</taxon>
        <taxon>Pleosporomycetidae</taxon>
        <taxon>Pleosporales</taxon>
        <taxon>Lindgomycetaceae</taxon>
        <taxon>Lindgomyces</taxon>
    </lineage>
</organism>
<evidence type="ECO:0000313" key="1">
    <source>
        <dbReference type="EMBL" id="KAF2471179.1"/>
    </source>
</evidence>
<accession>A0ACB6QW00</accession>
<dbReference type="Proteomes" id="UP000799755">
    <property type="component" value="Unassembled WGS sequence"/>
</dbReference>
<protein>
    <submittedName>
        <fullName evidence="1">Uncharacterized protein</fullName>
    </submittedName>
</protein>
<keyword evidence="2" id="KW-1185">Reference proteome</keyword>
<comment type="caution">
    <text evidence="1">The sequence shown here is derived from an EMBL/GenBank/DDBJ whole genome shotgun (WGS) entry which is preliminary data.</text>
</comment>
<dbReference type="EMBL" id="MU003505">
    <property type="protein sequence ID" value="KAF2471179.1"/>
    <property type="molecule type" value="Genomic_DNA"/>
</dbReference>
<sequence length="362" mass="41211">MACLCRLPTELLHQIANYLDDNSTASLELSCRLLSYAISSRRTEHYENLLMSRSFRPFLKRLCKVPELAQYVRSVRIRGPRSRDPYPNPKFRGQQTAVVALVIATAEELGVLKEENASEKLPHQGRKRKRVSALNTYWVQDLRNGSERAQIIFILSLLPNLERLVIDELPCQVPYEPSRLLEHSASAKTLKHLEINAAKDAFDATGSVVDRDLHTIGSQHALQSIRLSNVSFRQQPFMFLPRFQSSSISTVIFSNCAISIDFIRLIGNSATKLETFHYRFGHLGHSFKLGNPFFRACFLLPDVLTALLPCAQSLKCLELIFPEDEYDVQNIPPMDKSHTQTILDKFTMLETVQIPLHLCDQD</sequence>